<evidence type="ECO:0000259" key="11">
    <source>
        <dbReference type="PROSITE" id="PS50262"/>
    </source>
</evidence>
<dbReference type="SUPFAM" id="SSF81321">
    <property type="entry name" value="Family A G protein-coupled receptor-like"/>
    <property type="match status" value="1"/>
</dbReference>
<keyword evidence="5" id="KW-0297">G-protein coupled receptor</keyword>
<feature type="transmembrane region" description="Helical" evidence="10">
    <location>
        <begin position="232"/>
        <end position="257"/>
    </location>
</feature>
<feature type="transmembrane region" description="Helical" evidence="10">
    <location>
        <begin position="178"/>
        <end position="202"/>
    </location>
</feature>
<dbReference type="GO" id="GO:0007189">
    <property type="term" value="P:adenylate cyclase-activating G protein-coupled receptor signaling pathway"/>
    <property type="evidence" value="ECO:0007669"/>
    <property type="project" value="TreeGrafter"/>
</dbReference>
<dbReference type="InterPro" id="IPR017452">
    <property type="entry name" value="GPCR_Rhodpsn_7TM"/>
</dbReference>
<evidence type="ECO:0000256" key="1">
    <source>
        <dbReference type="ARBA" id="ARBA00004651"/>
    </source>
</evidence>
<feature type="transmembrane region" description="Helical" evidence="10">
    <location>
        <begin position="6"/>
        <end position="31"/>
    </location>
</feature>
<comment type="subcellular location">
    <subcellularLocation>
        <location evidence="1">Cell membrane</location>
        <topology evidence="1">Multi-pass membrane protein</topology>
    </subcellularLocation>
</comment>
<dbReference type="Pfam" id="PF00001">
    <property type="entry name" value="7tm_1"/>
    <property type="match status" value="1"/>
</dbReference>
<evidence type="ECO:0000256" key="8">
    <source>
        <dbReference type="ARBA" id="ARBA00023180"/>
    </source>
</evidence>
<dbReference type="InterPro" id="IPR008365">
    <property type="entry name" value="Prostanoid_rcpt"/>
</dbReference>
<keyword evidence="2" id="KW-1003">Cell membrane</keyword>
<dbReference type="GO" id="GO:0004930">
    <property type="term" value="F:G protein-coupled receptor activity"/>
    <property type="evidence" value="ECO:0007669"/>
    <property type="project" value="UniProtKB-KW"/>
</dbReference>
<dbReference type="PANTHER" id="PTHR11866:SF16">
    <property type="entry name" value="PROSTAGLANDIN E2 RECEPTOR EP4 SUBTYPE-LIKE PROTEIN"/>
    <property type="match status" value="1"/>
</dbReference>
<dbReference type="OMA" id="WYIANIH"/>
<dbReference type="GO" id="GO:0005886">
    <property type="term" value="C:plasma membrane"/>
    <property type="evidence" value="ECO:0007669"/>
    <property type="project" value="UniProtKB-SubCell"/>
</dbReference>
<accession>V4BLA3</accession>
<evidence type="ECO:0000256" key="6">
    <source>
        <dbReference type="ARBA" id="ARBA00023136"/>
    </source>
</evidence>
<keyword evidence="6 10" id="KW-0472">Membrane</keyword>
<dbReference type="PROSITE" id="PS00237">
    <property type="entry name" value="G_PROTEIN_RECEP_F1_1"/>
    <property type="match status" value="1"/>
</dbReference>
<dbReference type="PROSITE" id="PS50262">
    <property type="entry name" value="G_PROTEIN_RECEP_F1_2"/>
    <property type="match status" value="1"/>
</dbReference>
<evidence type="ECO:0000256" key="4">
    <source>
        <dbReference type="ARBA" id="ARBA00022989"/>
    </source>
</evidence>
<keyword evidence="9" id="KW-0807">Transducer</keyword>
<evidence type="ECO:0000313" key="13">
    <source>
        <dbReference type="Proteomes" id="UP000030746"/>
    </source>
</evidence>
<keyword evidence="4 10" id="KW-1133">Transmembrane helix</keyword>
<evidence type="ECO:0000256" key="9">
    <source>
        <dbReference type="ARBA" id="ARBA00023224"/>
    </source>
</evidence>
<evidence type="ECO:0000256" key="2">
    <source>
        <dbReference type="ARBA" id="ARBA00022475"/>
    </source>
</evidence>
<dbReference type="KEGG" id="lgi:LOTGIDRAFT_229225"/>
<dbReference type="GO" id="GO:0007204">
    <property type="term" value="P:positive regulation of cytosolic calcium ion concentration"/>
    <property type="evidence" value="ECO:0007669"/>
    <property type="project" value="TreeGrafter"/>
</dbReference>
<dbReference type="CTD" id="20247931"/>
<keyword evidence="7" id="KW-0675">Receptor</keyword>
<dbReference type="InterPro" id="IPR000276">
    <property type="entry name" value="GPCR_Rhodpsn"/>
</dbReference>
<reference evidence="12 13" key="1">
    <citation type="journal article" date="2013" name="Nature">
        <title>Insights into bilaterian evolution from three spiralian genomes.</title>
        <authorList>
            <person name="Simakov O."/>
            <person name="Marletaz F."/>
            <person name="Cho S.J."/>
            <person name="Edsinger-Gonzales E."/>
            <person name="Havlak P."/>
            <person name="Hellsten U."/>
            <person name="Kuo D.H."/>
            <person name="Larsson T."/>
            <person name="Lv J."/>
            <person name="Arendt D."/>
            <person name="Savage R."/>
            <person name="Osoegawa K."/>
            <person name="de Jong P."/>
            <person name="Grimwood J."/>
            <person name="Chapman J.A."/>
            <person name="Shapiro H."/>
            <person name="Aerts A."/>
            <person name="Otillar R.P."/>
            <person name="Terry A.Y."/>
            <person name="Boore J.L."/>
            <person name="Grigoriev I.V."/>
            <person name="Lindberg D.R."/>
            <person name="Seaver E.C."/>
            <person name="Weisblat D.A."/>
            <person name="Putnam N.H."/>
            <person name="Rokhsar D.S."/>
        </authorList>
    </citation>
    <scope>NUCLEOTIDE SEQUENCE [LARGE SCALE GENOMIC DNA]</scope>
</reference>
<dbReference type="RefSeq" id="XP_009060404.1">
    <property type="nucleotide sequence ID" value="XM_009062156.1"/>
</dbReference>
<protein>
    <recommendedName>
        <fullName evidence="11">G-protein coupled receptors family 1 profile domain-containing protein</fullName>
    </recommendedName>
</protein>
<gene>
    <name evidence="12" type="ORF">LOTGIDRAFT_229225</name>
</gene>
<keyword evidence="3 10" id="KW-0812">Transmembrane</keyword>
<dbReference type="Gene3D" id="1.20.1070.10">
    <property type="entry name" value="Rhodopsin 7-helix transmembrane proteins"/>
    <property type="match status" value="1"/>
</dbReference>
<dbReference type="Proteomes" id="UP000030746">
    <property type="component" value="Unassembled WGS sequence"/>
</dbReference>
<dbReference type="HOGENOM" id="CLU_957401_0_0_1"/>
<feature type="transmembrane region" description="Helical" evidence="10">
    <location>
        <begin position="43"/>
        <end position="65"/>
    </location>
</feature>
<dbReference type="GeneID" id="20247931"/>
<dbReference type="AlphaFoldDB" id="V4BLA3"/>
<keyword evidence="8" id="KW-0325">Glycoprotein</keyword>
<dbReference type="EMBL" id="KB202619">
    <property type="protein sequence ID" value="ESO89379.1"/>
    <property type="molecule type" value="Genomic_DNA"/>
</dbReference>
<dbReference type="OrthoDB" id="5959154at2759"/>
<evidence type="ECO:0000256" key="7">
    <source>
        <dbReference type="ARBA" id="ARBA00023170"/>
    </source>
</evidence>
<evidence type="ECO:0000256" key="5">
    <source>
        <dbReference type="ARBA" id="ARBA00023040"/>
    </source>
</evidence>
<sequence>MNNDYVTIALVMFFLLPALTANSLTLYCVLGDIKRQNTLAKELLLLLTCVDFIASVCIPLFHIIIPIIDSPSFFICMLTGLSQTFFSLFATGLGVLMACERFVALTIPYWYYKIMFQHKVRIPVLLMTLYIAAICILPPVGVGNVHRITVINGSEVITCGVFPKKPPNTTSEGIFPKMYAGSGCLFTLISVFLNILVIKLLYSMRHKISPPEIVRIEKEMNVRSRKLSQEFVLTKMVFMLSLSFLICLTPLYIVLLLEQTGIQIPKYLVESQRWTYIWKRCPYVRIFTSRI</sequence>
<dbReference type="PANTHER" id="PTHR11866">
    <property type="entry name" value="G-PROTEIN COUPLED RECEPTOR FAMILY 1 MEMBER"/>
    <property type="match status" value="1"/>
</dbReference>
<keyword evidence="13" id="KW-1185">Reference proteome</keyword>
<feature type="domain" description="G-protein coupled receptors family 1 profile" evidence="11">
    <location>
        <begin position="21"/>
        <end position="257"/>
    </location>
</feature>
<evidence type="ECO:0000256" key="3">
    <source>
        <dbReference type="ARBA" id="ARBA00022692"/>
    </source>
</evidence>
<evidence type="ECO:0000313" key="12">
    <source>
        <dbReference type="EMBL" id="ESO89379.1"/>
    </source>
</evidence>
<feature type="transmembrane region" description="Helical" evidence="10">
    <location>
        <begin position="85"/>
        <end position="112"/>
    </location>
</feature>
<organism evidence="12 13">
    <name type="scientific">Lottia gigantea</name>
    <name type="common">Giant owl limpet</name>
    <dbReference type="NCBI Taxonomy" id="225164"/>
    <lineage>
        <taxon>Eukaryota</taxon>
        <taxon>Metazoa</taxon>
        <taxon>Spiralia</taxon>
        <taxon>Lophotrochozoa</taxon>
        <taxon>Mollusca</taxon>
        <taxon>Gastropoda</taxon>
        <taxon>Patellogastropoda</taxon>
        <taxon>Lottioidea</taxon>
        <taxon>Lottiidae</taxon>
        <taxon>Lottia</taxon>
    </lineage>
</organism>
<proteinExistence type="predicted"/>
<feature type="transmembrane region" description="Helical" evidence="10">
    <location>
        <begin position="124"/>
        <end position="142"/>
    </location>
</feature>
<name>V4BLA3_LOTGI</name>
<evidence type="ECO:0000256" key="10">
    <source>
        <dbReference type="SAM" id="Phobius"/>
    </source>
</evidence>